<dbReference type="InterPro" id="IPR016039">
    <property type="entry name" value="Thiolase-like"/>
</dbReference>
<dbReference type="Pfam" id="PF08545">
    <property type="entry name" value="ACP_syn_III"/>
    <property type="match status" value="1"/>
</dbReference>
<organism evidence="6 7">
    <name type="scientific">Streptomyces roseoverticillatus</name>
    <dbReference type="NCBI Taxonomy" id="66429"/>
    <lineage>
        <taxon>Bacteria</taxon>
        <taxon>Bacillati</taxon>
        <taxon>Actinomycetota</taxon>
        <taxon>Actinomycetes</taxon>
        <taxon>Kitasatosporales</taxon>
        <taxon>Streptomycetaceae</taxon>
        <taxon>Streptomyces</taxon>
    </lineage>
</organism>
<dbReference type="RefSeq" id="WP_366086728.1">
    <property type="nucleotide sequence ID" value="NZ_JBFASG010000002.1"/>
</dbReference>
<gene>
    <name evidence="6" type="ORF">AB0L03_03950</name>
</gene>
<keyword evidence="2" id="KW-0808">Transferase</keyword>
<keyword evidence="3" id="KW-0012">Acyltransferase</keyword>
<comment type="caution">
    <text evidence="6">The sequence shown here is derived from an EMBL/GenBank/DDBJ whole genome shotgun (WGS) entry which is preliminary data.</text>
</comment>
<dbReference type="EMBL" id="JBFASG010000002">
    <property type="protein sequence ID" value="MEV4921995.1"/>
    <property type="molecule type" value="Genomic_DNA"/>
</dbReference>
<evidence type="ECO:0000313" key="7">
    <source>
        <dbReference type="Proteomes" id="UP001552479"/>
    </source>
</evidence>
<feature type="domain" description="Beta-ketoacyl-[acyl-carrier-protein] synthase III N-terminal" evidence="5">
    <location>
        <begin position="108"/>
        <end position="181"/>
    </location>
</feature>
<dbReference type="PANTHER" id="PTHR34069">
    <property type="entry name" value="3-OXOACYL-[ACYL-CARRIER-PROTEIN] SYNTHASE 3"/>
    <property type="match status" value="1"/>
</dbReference>
<feature type="domain" description="Beta-ketoacyl-[acyl-carrier-protein] synthase III C-terminal" evidence="4">
    <location>
        <begin position="246"/>
        <end position="336"/>
    </location>
</feature>
<evidence type="ECO:0000256" key="1">
    <source>
        <dbReference type="ARBA" id="ARBA00022490"/>
    </source>
</evidence>
<dbReference type="SUPFAM" id="SSF53901">
    <property type="entry name" value="Thiolase-like"/>
    <property type="match status" value="1"/>
</dbReference>
<dbReference type="InterPro" id="IPR013747">
    <property type="entry name" value="ACP_syn_III_C"/>
</dbReference>
<dbReference type="InterPro" id="IPR013751">
    <property type="entry name" value="ACP_syn_III_N"/>
</dbReference>
<dbReference type="CDD" id="cd00827">
    <property type="entry name" value="init_cond_enzymes"/>
    <property type="match status" value="1"/>
</dbReference>
<keyword evidence="7" id="KW-1185">Reference proteome</keyword>
<name>A0ABV3IND9_9ACTN</name>
<dbReference type="Gene3D" id="3.40.47.10">
    <property type="match status" value="2"/>
</dbReference>
<sequence>MQHEDLYIAGVGSYLPKAVDVDEAIATGRYDAEEQLGSGQESVTVAGSEDSQPDMAVRAAREALERSGHRADEVGLLLHAVTGHNGLDGWNAAAYLQRQVLDGSGVAFEIRQLSNGAVGAVELAAAHLAAAPGREAALITAADRFAEPAWDRWRSSWGLVFGDGASAAVFSRSRGFARVRSAVTVTDTELEVLHRGTLPFTPAPTPDQYPIDFRARTLDSSWAMSFEETERRLAAGIREAVTRATEEAGIGTGDAEHWVMPNFGRELLHKQCLDPLGVGVERTTWQWGSRVGHLGAADQFAGLAYLTEAGRVAPGDRVAVVGVGGGFNWTCVVLEITGRPAWAL</sequence>
<dbReference type="Proteomes" id="UP001552479">
    <property type="component" value="Unassembled WGS sequence"/>
</dbReference>
<evidence type="ECO:0000256" key="3">
    <source>
        <dbReference type="ARBA" id="ARBA00023315"/>
    </source>
</evidence>
<reference evidence="6 7" key="1">
    <citation type="submission" date="2024-06" db="EMBL/GenBank/DDBJ databases">
        <title>The Natural Products Discovery Center: Release of the First 8490 Sequenced Strains for Exploring Actinobacteria Biosynthetic Diversity.</title>
        <authorList>
            <person name="Kalkreuter E."/>
            <person name="Kautsar S.A."/>
            <person name="Yang D."/>
            <person name="Bader C.D."/>
            <person name="Teijaro C.N."/>
            <person name="Fluegel L."/>
            <person name="Davis C.M."/>
            <person name="Simpson J.R."/>
            <person name="Lauterbach L."/>
            <person name="Steele A.D."/>
            <person name="Gui C."/>
            <person name="Meng S."/>
            <person name="Li G."/>
            <person name="Viehrig K."/>
            <person name="Ye F."/>
            <person name="Su P."/>
            <person name="Kiefer A.F."/>
            <person name="Nichols A."/>
            <person name="Cepeda A.J."/>
            <person name="Yan W."/>
            <person name="Fan B."/>
            <person name="Jiang Y."/>
            <person name="Adhikari A."/>
            <person name="Zheng C.-J."/>
            <person name="Schuster L."/>
            <person name="Cowan T.M."/>
            <person name="Smanski M.J."/>
            <person name="Chevrette M.G."/>
            <person name="De Carvalho L.P.S."/>
            <person name="Shen B."/>
        </authorList>
    </citation>
    <scope>NUCLEOTIDE SEQUENCE [LARGE SCALE GENOMIC DNA]</scope>
    <source>
        <strain evidence="6 7">NPDC053791</strain>
    </source>
</reference>
<dbReference type="Pfam" id="PF08541">
    <property type="entry name" value="ACP_syn_III_C"/>
    <property type="match status" value="1"/>
</dbReference>
<proteinExistence type="predicted"/>
<accession>A0ABV3IND9</accession>
<evidence type="ECO:0000256" key="2">
    <source>
        <dbReference type="ARBA" id="ARBA00022679"/>
    </source>
</evidence>
<evidence type="ECO:0000259" key="4">
    <source>
        <dbReference type="Pfam" id="PF08541"/>
    </source>
</evidence>
<keyword evidence="1" id="KW-0963">Cytoplasm</keyword>
<evidence type="ECO:0000259" key="5">
    <source>
        <dbReference type="Pfam" id="PF08545"/>
    </source>
</evidence>
<dbReference type="PANTHER" id="PTHR34069:SF2">
    <property type="entry name" value="BETA-KETOACYL-[ACYL-CARRIER-PROTEIN] SYNTHASE III"/>
    <property type="match status" value="1"/>
</dbReference>
<protein>
    <submittedName>
        <fullName evidence="6">Ketoacyl-ACP synthase III family protein</fullName>
    </submittedName>
</protein>
<evidence type="ECO:0000313" key="6">
    <source>
        <dbReference type="EMBL" id="MEV4921995.1"/>
    </source>
</evidence>